<dbReference type="AlphaFoldDB" id="A0AAW1MNP4"/>
<dbReference type="EMBL" id="JASPKY010000032">
    <property type="protein sequence ID" value="KAK9747250.1"/>
    <property type="molecule type" value="Genomic_DNA"/>
</dbReference>
<feature type="transmembrane region" description="Helical" evidence="5">
    <location>
        <begin position="352"/>
        <end position="369"/>
    </location>
</feature>
<organism evidence="6 7">
    <name type="scientific">Popillia japonica</name>
    <name type="common">Japanese beetle</name>
    <dbReference type="NCBI Taxonomy" id="7064"/>
    <lineage>
        <taxon>Eukaryota</taxon>
        <taxon>Metazoa</taxon>
        <taxon>Ecdysozoa</taxon>
        <taxon>Arthropoda</taxon>
        <taxon>Hexapoda</taxon>
        <taxon>Insecta</taxon>
        <taxon>Pterygota</taxon>
        <taxon>Neoptera</taxon>
        <taxon>Endopterygota</taxon>
        <taxon>Coleoptera</taxon>
        <taxon>Polyphaga</taxon>
        <taxon>Scarabaeiformia</taxon>
        <taxon>Scarabaeidae</taxon>
        <taxon>Rutelinae</taxon>
        <taxon>Popillia</taxon>
    </lineage>
</organism>
<protein>
    <submittedName>
        <fullName evidence="6">Sugar transporter</fullName>
    </submittedName>
</protein>
<keyword evidence="4 5" id="KW-0472">Membrane</keyword>
<feature type="transmembrane region" description="Helical" evidence="5">
    <location>
        <begin position="472"/>
        <end position="493"/>
    </location>
</feature>
<feature type="transmembrane region" description="Helical" evidence="5">
    <location>
        <begin position="191"/>
        <end position="210"/>
    </location>
</feature>
<feature type="transmembrane region" description="Helical" evidence="5">
    <location>
        <begin position="439"/>
        <end position="460"/>
    </location>
</feature>
<sequence length="540" mass="62025">MFTSRAKKVVNYDADALEPADSEFLEIYAQYSSSGWFASFFILACVPPFCVNLLDSATAADRDIESTCLIPELINNKYWNLSALRNFTMPDAGRPCTYVTYNYSELYGKDPVDAYDWKQKVDEQEGNKLQVKSCTKNISLQYTWHNDSQTFVYTCYGSQYRDTARHFKMLTFGIGYIVFGSLSDLFGRKPLLIISMIFYGIGVVITPYVHTLYHLSTGYCMEALGGSGLLLLNYILFLELCHKKYRSVLMVYMEASEGVASLLGIVLKSSLQNHANLYHLFAIPSLLLLFYIYYMPESPRWYLSYGKKKKAWKLLHKWGGILPPSTFLPEISRNKYHILMENLQLIFTMKKYRRTVMVILYFKALKVTLLTNVKRFTKLKALTPASHKFVICISELGSYLCVLPPLYLFGKYLALYYMIICGSMCLFVSAFVKSMEHWYVLNMINAQYFNGLHIIMILYGNELLPTGVRGCSLGIIAGFGILLGKLGSFIMNITTNQLTLQKQEMYIYCVLQVIGIIMLTILPNVRIDELPDWKRYRKHA</sequence>
<dbReference type="GO" id="GO:0016020">
    <property type="term" value="C:membrane"/>
    <property type="evidence" value="ECO:0007669"/>
    <property type="project" value="UniProtKB-SubCell"/>
</dbReference>
<dbReference type="InterPro" id="IPR036259">
    <property type="entry name" value="MFS_trans_sf"/>
</dbReference>
<dbReference type="CDD" id="cd06174">
    <property type="entry name" value="MFS"/>
    <property type="match status" value="1"/>
</dbReference>
<feature type="transmembrane region" description="Helical" evidence="5">
    <location>
        <begin position="216"/>
        <end position="237"/>
    </location>
</feature>
<feature type="transmembrane region" description="Helical" evidence="5">
    <location>
        <begin position="414"/>
        <end position="432"/>
    </location>
</feature>
<dbReference type="PANTHER" id="PTHR24064">
    <property type="entry name" value="SOLUTE CARRIER FAMILY 22 MEMBER"/>
    <property type="match status" value="1"/>
</dbReference>
<evidence type="ECO:0000256" key="5">
    <source>
        <dbReference type="SAM" id="Phobius"/>
    </source>
</evidence>
<evidence type="ECO:0000313" key="7">
    <source>
        <dbReference type="Proteomes" id="UP001458880"/>
    </source>
</evidence>
<evidence type="ECO:0000256" key="3">
    <source>
        <dbReference type="ARBA" id="ARBA00022989"/>
    </source>
</evidence>
<evidence type="ECO:0000256" key="4">
    <source>
        <dbReference type="ARBA" id="ARBA00023136"/>
    </source>
</evidence>
<dbReference type="SUPFAM" id="SSF103473">
    <property type="entry name" value="MFS general substrate transporter"/>
    <property type="match status" value="1"/>
</dbReference>
<feature type="transmembrane region" description="Helical" evidence="5">
    <location>
        <begin position="249"/>
        <end position="271"/>
    </location>
</feature>
<accession>A0AAW1MNP4</accession>
<proteinExistence type="predicted"/>
<keyword evidence="6" id="KW-0813">Transport</keyword>
<name>A0AAW1MNP4_POPJA</name>
<dbReference type="Pfam" id="PF00083">
    <property type="entry name" value="Sugar_tr"/>
    <property type="match status" value="1"/>
</dbReference>
<comment type="subcellular location">
    <subcellularLocation>
        <location evidence="1">Membrane</location>
        <topology evidence="1">Multi-pass membrane protein</topology>
    </subcellularLocation>
</comment>
<evidence type="ECO:0000256" key="1">
    <source>
        <dbReference type="ARBA" id="ARBA00004141"/>
    </source>
</evidence>
<evidence type="ECO:0000313" key="6">
    <source>
        <dbReference type="EMBL" id="KAK9747250.1"/>
    </source>
</evidence>
<dbReference type="GO" id="GO:0022857">
    <property type="term" value="F:transmembrane transporter activity"/>
    <property type="evidence" value="ECO:0007669"/>
    <property type="project" value="InterPro"/>
</dbReference>
<keyword evidence="2 5" id="KW-0812">Transmembrane</keyword>
<feature type="transmembrane region" description="Helical" evidence="5">
    <location>
        <begin position="277"/>
        <end position="294"/>
    </location>
</feature>
<comment type="caution">
    <text evidence="6">The sequence shown here is derived from an EMBL/GenBank/DDBJ whole genome shotgun (WGS) entry which is preliminary data.</text>
</comment>
<feature type="transmembrane region" description="Helical" evidence="5">
    <location>
        <begin position="505"/>
        <end position="525"/>
    </location>
</feature>
<reference evidence="6 7" key="1">
    <citation type="journal article" date="2024" name="BMC Genomics">
        <title>De novo assembly and annotation of Popillia japonica's genome with initial clues to its potential as an invasive pest.</title>
        <authorList>
            <person name="Cucini C."/>
            <person name="Boschi S."/>
            <person name="Funari R."/>
            <person name="Cardaioli E."/>
            <person name="Iannotti N."/>
            <person name="Marturano G."/>
            <person name="Paoli F."/>
            <person name="Bruttini M."/>
            <person name="Carapelli A."/>
            <person name="Frati F."/>
            <person name="Nardi F."/>
        </authorList>
    </citation>
    <scope>NUCLEOTIDE SEQUENCE [LARGE SCALE GENOMIC DNA]</scope>
    <source>
        <strain evidence="6">DMR45628</strain>
    </source>
</reference>
<keyword evidence="3 5" id="KW-1133">Transmembrane helix</keyword>
<dbReference type="Proteomes" id="UP001458880">
    <property type="component" value="Unassembled WGS sequence"/>
</dbReference>
<gene>
    <name evidence="6" type="ORF">QE152_g5484</name>
</gene>
<keyword evidence="7" id="KW-1185">Reference proteome</keyword>
<evidence type="ECO:0000256" key="2">
    <source>
        <dbReference type="ARBA" id="ARBA00022692"/>
    </source>
</evidence>
<dbReference type="Gene3D" id="1.20.1250.20">
    <property type="entry name" value="MFS general substrate transporter like domains"/>
    <property type="match status" value="1"/>
</dbReference>
<keyword evidence="6" id="KW-0762">Sugar transport</keyword>
<dbReference type="InterPro" id="IPR005828">
    <property type="entry name" value="MFS_sugar_transport-like"/>
</dbReference>